<dbReference type="Gene3D" id="3.90.1200.10">
    <property type="match status" value="1"/>
</dbReference>
<reference evidence="2 3" key="1">
    <citation type="submission" date="2021-02" db="EMBL/GenBank/DDBJ databases">
        <title>Alicyclobacillus curvatus sp. nov. and Alicyclobacillus mengziensis sp. nov., two acidophilic bacteria isolated from acid mine drainage.</title>
        <authorList>
            <person name="Huang Y."/>
        </authorList>
    </citation>
    <scope>NUCLEOTIDE SEQUENCE [LARGE SCALE GENOMIC DNA]</scope>
    <source>
        <strain evidence="2 3">S30H14</strain>
    </source>
</reference>
<organism evidence="2 3">
    <name type="scientific">Alicyclobacillus mengziensis</name>
    <dbReference type="NCBI Taxonomy" id="2931921"/>
    <lineage>
        <taxon>Bacteria</taxon>
        <taxon>Bacillati</taxon>
        <taxon>Bacillota</taxon>
        <taxon>Bacilli</taxon>
        <taxon>Bacillales</taxon>
        <taxon>Alicyclobacillaceae</taxon>
        <taxon>Alicyclobacillus</taxon>
    </lineage>
</organism>
<dbReference type="GO" id="GO:0042601">
    <property type="term" value="C:endospore-forming forespore"/>
    <property type="evidence" value="ECO:0007669"/>
    <property type="project" value="TreeGrafter"/>
</dbReference>
<dbReference type="InterPro" id="IPR047175">
    <property type="entry name" value="CotS-like"/>
</dbReference>
<accession>A0A9X7Z6D7</accession>
<name>A0A9X7Z6D7_9BACL</name>
<evidence type="ECO:0000259" key="1">
    <source>
        <dbReference type="Pfam" id="PF01636"/>
    </source>
</evidence>
<feature type="domain" description="Aminoglycoside phosphotransferase" evidence="1">
    <location>
        <begin position="26"/>
        <end position="278"/>
    </location>
</feature>
<dbReference type="InterPro" id="IPR011009">
    <property type="entry name" value="Kinase-like_dom_sf"/>
</dbReference>
<protein>
    <submittedName>
        <fullName evidence="2">Aminoglycoside phosphotransferase family protein</fullName>
    </submittedName>
</protein>
<dbReference type="EMBL" id="CP071182">
    <property type="protein sequence ID" value="QSO46246.1"/>
    <property type="molecule type" value="Genomic_DNA"/>
</dbReference>
<dbReference type="SUPFAM" id="SSF56112">
    <property type="entry name" value="Protein kinase-like (PK-like)"/>
    <property type="match status" value="1"/>
</dbReference>
<proteinExistence type="predicted"/>
<evidence type="ECO:0000313" key="2">
    <source>
        <dbReference type="EMBL" id="QSO46246.1"/>
    </source>
</evidence>
<sequence>MKWTIQQNYGLEVAVFRRLRSVLGLVTKNGERYIWKTVQSSGALERLSEVSRLVLRLRSFGIRAAGPIPTNSGKLTCTFHEVTGSVAIGYLQPWLNGRHVDLSKRIERLAALSTIFAMHRATLLGDIHGQGMPHDLFEFPSTSLLAKRMYAKHELLRDVWLRLVRRFRAAEPIKETVFGGMVAALAAAWPVPEFGRPVMMRHCWCHRDLAPHNMLWDGHSVALIDFDLAAPDDPLGDAVQVCNHALSLGAVDETEWVEMALHYADVGNLSGWERTRLWNLLRFPDTLARAVSEWAQTGFPTDFPQLERALECERTRAAWTLNNKLS</sequence>
<dbReference type="KEGG" id="afx:JZ786_17300"/>
<dbReference type="PANTHER" id="PTHR39179:SF1">
    <property type="entry name" value="SPORE COAT PROTEIN I"/>
    <property type="match status" value="1"/>
</dbReference>
<evidence type="ECO:0000313" key="3">
    <source>
        <dbReference type="Proteomes" id="UP000663505"/>
    </source>
</evidence>
<dbReference type="AlphaFoldDB" id="A0A9X7Z6D7"/>
<keyword evidence="3" id="KW-1185">Reference proteome</keyword>
<dbReference type="PANTHER" id="PTHR39179">
    <property type="entry name" value="SPORE COAT PROTEIN I"/>
    <property type="match status" value="1"/>
</dbReference>
<dbReference type="Proteomes" id="UP000663505">
    <property type="component" value="Chromosome"/>
</dbReference>
<dbReference type="InterPro" id="IPR002575">
    <property type="entry name" value="Aminoglycoside_PTrfase"/>
</dbReference>
<dbReference type="RefSeq" id="WP_206655615.1">
    <property type="nucleotide sequence ID" value="NZ_CP071182.1"/>
</dbReference>
<gene>
    <name evidence="2" type="ORF">JZ786_17300</name>
</gene>
<dbReference type="Pfam" id="PF01636">
    <property type="entry name" value="APH"/>
    <property type="match status" value="1"/>
</dbReference>